<dbReference type="GO" id="GO:0000775">
    <property type="term" value="C:chromosome, centromeric region"/>
    <property type="evidence" value="ECO:0007669"/>
    <property type="project" value="TreeGrafter"/>
</dbReference>
<dbReference type="EMBL" id="MCFL01000005">
    <property type="protein sequence ID" value="ORZ39552.1"/>
    <property type="molecule type" value="Genomic_DNA"/>
</dbReference>
<dbReference type="AlphaFoldDB" id="A0A1Y2I2B2"/>
<dbReference type="Pfam" id="PF09724">
    <property type="entry name" value="Dcc1"/>
    <property type="match status" value="1"/>
</dbReference>
<dbReference type="OrthoDB" id="276989at2759"/>
<gene>
    <name evidence="3" type="ORF">BCR44DRAFT_141703</name>
</gene>
<keyword evidence="4" id="KW-1185">Reference proteome</keyword>
<protein>
    <submittedName>
        <fullName evidence="3">Sister chromatid cohesion protein Dcc1</fullName>
    </submittedName>
</protein>
<evidence type="ECO:0000256" key="2">
    <source>
        <dbReference type="ARBA" id="ARBA00022705"/>
    </source>
</evidence>
<dbReference type="PANTHER" id="PTHR13395">
    <property type="entry name" value="SISTER CHROMATID COHESION PROTEIN DCC1-RELATED"/>
    <property type="match status" value="1"/>
</dbReference>
<evidence type="ECO:0000256" key="1">
    <source>
        <dbReference type="ARBA" id="ARBA00007017"/>
    </source>
</evidence>
<comment type="caution">
    <text evidence="3">The sequence shown here is derived from an EMBL/GenBank/DDBJ whole genome shotgun (WGS) entry which is preliminary data.</text>
</comment>
<name>A0A1Y2I2B2_9FUNG</name>
<dbReference type="InterPro" id="IPR019128">
    <property type="entry name" value="Dcc1"/>
</dbReference>
<reference evidence="3 4" key="1">
    <citation type="submission" date="2016-07" db="EMBL/GenBank/DDBJ databases">
        <title>Pervasive Adenine N6-methylation of Active Genes in Fungi.</title>
        <authorList>
            <consortium name="DOE Joint Genome Institute"/>
            <person name="Mondo S.J."/>
            <person name="Dannebaum R.O."/>
            <person name="Kuo R.C."/>
            <person name="Labutti K."/>
            <person name="Haridas S."/>
            <person name="Kuo A."/>
            <person name="Salamov A."/>
            <person name="Ahrendt S.R."/>
            <person name="Lipzen A."/>
            <person name="Sullivan W."/>
            <person name="Andreopoulos W.B."/>
            <person name="Clum A."/>
            <person name="Lindquist E."/>
            <person name="Daum C."/>
            <person name="Ramamoorthy G.K."/>
            <person name="Gryganskyi A."/>
            <person name="Culley D."/>
            <person name="Magnuson J.K."/>
            <person name="James T.Y."/>
            <person name="O'Malley M.A."/>
            <person name="Stajich J.E."/>
            <person name="Spatafora J.W."/>
            <person name="Visel A."/>
            <person name="Grigoriev I.V."/>
        </authorList>
    </citation>
    <scope>NUCLEOTIDE SEQUENCE [LARGE SCALE GENOMIC DNA]</scope>
    <source>
        <strain evidence="3 4">PL171</strain>
    </source>
</reference>
<comment type="similarity">
    <text evidence="1">Belongs to the DCC1 family.</text>
</comment>
<dbReference type="GO" id="GO:0006260">
    <property type="term" value="P:DNA replication"/>
    <property type="evidence" value="ECO:0007669"/>
    <property type="project" value="UniProtKB-KW"/>
</dbReference>
<keyword evidence="2" id="KW-0235">DNA replication</keyword>
<dbReference type="GO" id="GO:0031390">
    <property type="term" value="C:Ctf18 RFC-like complex"/>
    <property type="evidence" value="ECO:0007669"/>
    <property type="project" value="InterPro"/>
</dbReference>
<evidence type="ECO:0000313" key="4">
    <source>
        <dbReference type="Proteomes" id="UP000193411"/>
    </source>
</evidence>
<dbReference type="GO" id="GO:0034088">
    <property type="term" value="P:maintenance of mitotic sister chromatid cohesion"/>
    <property type="evidence" value="ECO:0007669"/>
    <property type="project" value="TreeGrafter"/>
</dbReference>
<accession>A0A1Y2I2B2</accession>
<sequence>MTNSSTPSDPSGTVPIRFSATFAPNDSSIRYLELPPDLLALFESKSVGDLTLAFRGPKPGTHPDRNVTLHTDNATYLVREVQTSNTVLTCQATKTSEGEPELQVVYSSGNYLEVTHVPPPRLRETLRTVLVGTEWHDGRGVEFKHVTVRGLLREVQASEAELLNELKRIHAVEIFGYVRQLELDYVKDVLTLIVTTAVATDLDVNNLSVADMVDQLREDVNPAIVRHVMSECADERLVGDRVKLCATKVPAMYAQALLSPLGLGASMSLIDFEEQWQASVPEPFQCDHAQLTPFSLTVPFDPATNRPATIHYLPANELPGTIADRLRLLFSLRNQWPRDEIANLVRDLTLDGSDKACDQLLVKQAKMIKQGGQVLFGPRRDMSTLR</sequence>
<evidence type="ECO:0000313" key="3">
    <source>
        <dbReference type="EMBL" id="ORZ39552.1"/>
    </source>
</evidence>
<dbReference type="GO" id="GO:0000785">
    <property type="term" value="C:chromatin"/>
    <property type="evidence" value="ECO:0007669"/>
    <property type="project" value="TreeGrafter"/>
</dbReference>
<dbReference type="STRING" id="765915.A0A1Y2I2B2"/>
<dbReference type="Proteomes" id="UP000193411">
    <property type="component" value="Unassembled WGS sequence"/>
</dbReference>
<proteinExistence type="inferred from homology"/>
<dbReference type="PANTHER" id="PTHR13395:SF6">
    <property type="entry name" value="SISTER CHROMATID COHESION PROTEIN DCC1"/>
    <property type="match status" value="1"/>
</dbReference>
<organism evidence="3 4">
    <name type="scientific">Catenaria anguillulae PL171</name>
    <dbReference type="NCBI Taxonomy" id="765915"/>
    <lineage>
        <taxon>Eukaryota</taxon>
        <taxon>Fungi</taxon>
        <taxon>Fungi incertae sedis</taxon>
        <taxon>Blastocladiomycota</taxon>
        <taxon>Blastocladiomycetes</taxon>
        <taxon>Blastocladiales</taxon>
        <taxon>Catenariaceae</taxon>
        <taxon>Catenaria</taxon>
    </lineage>
</organism>